<keyword evidence="3 7" id="KW-1133">Transmembrane helix</keyword>
<feature type="compositionally biased region" description="Basic and acidic residues" evidence="6">
    <location>
        <begin position="184"/>
        <end position="195"/>
    </location>
</feature>
<dbReference type="Proteomes" id="UP000799777">
    <property type="component" value="Unassembled WGS sequence"/>
</dbReference>
<dbReference type="PANTHER" id="PTHR35042:SF1">
    <property type="entry name" value="DUF1772-DOMAIN-CONTAINING PROTEIN"/>
    <property type="match status" value="1"/>
</dbReference>
<feature type="region of interest" description="Disordered" evidence="6">
    <location>
        <begin position="137"/>
        <end position="195"/>
    </location>
</feature>
<evidence type="ECO:0000256" key="5">
    <source>
        <dbReference type="ARBA" id="ARBA00034313"/>
    </source>
</evidence>
<name>A0A9P4HD18_9PLEO</name>
<protein>
    <recommendedName>
        <fullName evidence="10">DUF1772-domain-containing protein</fullName>
    </recommendedName>
</protein>
<organism evidence="8 9">
    <name type="scientific">Setomelanomma holmii</name>
    <dbReference type="NCBI Taxonomy" id="210430"/>
    <lineage>
        <taxon>Eukaryota</taxon>
        <taxon>Fungi</taxon>
        <taxon>Dikarya</taxon>
        <taxon>Ascomycota</taxon>
        <taxon>Pezizomycotina</taxon>
        <taxon>Dothideomycetes</taxon>
        <taxon>Pleosporomycetidae</taxon>
        <taxon>Pleosporales</taxon>
        <taxon>Pleosporineae</taxon>
        <taxon>Phaeosphaeriaceae</taxon>
        <taxon>Setomelanomma</taxon>
    </lineage>
</organism>
<sequence>MPSPTATQATQILSISTALLASGGIATLSLFDIPLLKSQPASRSLPMTRWLFSRGSHIFPTAAAVSSSGFAYLAYSALPASSRTLSAFLHHATKGTVGLYVAAAVLTISIAPWTTLAMIPTNFTLIKLNEQLGGTRSAKSAEYRQTKAAEDPNKMPGGWDRSAEDSVDGKDDVNQWFDLSPPQERTRKESSKKQDEEVRELLEKFKALNWARAVLMGVGGVVGLSAALA</sequence>
<comment type="subcellular location">
    <subcellularLocation>
        <location evidence="1">Membrane</location>
        <topology evidence="1">Multi-pass membrane protein</topology>
    </subcellularLocation>
</comment>
<evidence type="ECO:0000256" key="6">
    <source>
        <dbReference type="SAM" id="MobiDB-lite"/>
    </source>
</evidence>
<reference evidence="8" key="1">
    <citation type="journal article" date="2020" name="Stud. Mycol.">
        <title>101 Dothideomycetes genomes: a test case for predicting lifestyles and emergence of pathogens.</title>
        <authorList>
            <person name="Haridas S."/>
            <person name="Albert R."/>
            <person name="Binder M."/>
            <person name="Bloem J."/>
            <person name="Labutti K."/>
            <person name="Salamov A."/>
            <person name="Andreopoulos B."/>
            <person name="Baker S."/>
            <person name="Barry K."/>
            <person name="Bills G."/>
            <person name="Bluhm B."/>
            <person name="Cannon C."/>
            <person name="Castanera R."/>
            <person name="Culley D."/>
            <person name="Daum C."/>
            <person name="Ezra D."/>
            <person name="Gonzalez J."/>
            <person name="Henrissat B."/>
            <person name="Kuo A."/>
            <person name="Liang C."/>
            <person name="Lipzen A."/>
            <person name="Lutzoni F."/>
            <person name="Magnuson J."/>
            <person name="Mondo S."/>
            <person name="Nolan M."/>
            <person name="Ohm R."/>
            <person name="Pangilinan J."/>
            <person name="Park H.-J."/>
            <person name="Ramirez L."/>
            <person name="Alfaro M."/>
            <person name="Sun H."/>
            <person name="Tritt A."/>
            <person name="Yoshinaga Y."/>
            <person name="Zwiers L.-H."/>
            <person name="Turgeon B."/>
            <person name="Goodwin S."/>
            <person name="Spatafora J."/>
            <person name="Crous P."/>
            <person name="Grigoriev I."/>
        </authorList>
    </citation>
    <scope>NUCLEOTIDE SEQUENCE</scope>
    <source>
        <strain evidence="8">CBS 110217</strain>
    </source>
</reference>
<evidence type="ECO:0000313" key="9">
    <source>
        <dbReference type="Proteomes" id="UP000799777"/>
    </source>
</evidence>
<accession>A0A9P4HD18</accession>
<keyword evidence="4 7" id="KW-0472">Membrane</keyword>
<dbReference type="EMBL" id="ML978172">
    <property type="protein sequence ID" value="KAF2032455.1"/>
    <property type="molecule type" value="Genomic_DNA"/>
</dbReference>
<comment type="caution">
    <text evidence="8">The sequence shown here is derived from an EMBL/GenBank/DDBJ whole genome shotgun (WGS) entry which is preliminary data.</text>
</comment>
<dbReference type="OrthoDB" id="5954308at2759"/>
<evidence type="ECO:0008006" key="10">
    <source>
        <dbReference type="Google" id="ProtNLM"/>
    </source>
</evidence>
<evidence type="ECO:0000256" key="1">
    <source>
        <dbReference type="ARBA" id="ARBA00004141"/>
    </source>
</evidence>
<evidence type="ECO:0000256" key="2">
    <source>
        <dbReference type="ARBA" id="ARBA00022692"/>
    </source>
</evidence>
<dbReference type="Pfam" id="PF08592">
    <property type="entry name" value="Anthrone_oxy"/>
    <property type="match status" value="1"/>
</dbReference>
<evidence type="ECO:0000256" key="4">
    <source>
        <dbReference type="ARBA" id="ARBA00023136"/>
    </source>
</evidence>
<keyword evidence="9" id="KW-1185">Reference proteome</keyword>
<dbReference type="GO" id="GO:0016020">
    <property type="term" value="C:membrane"/>
    <property type="evidence" value="ECO:0007669"/>
    <property type="project" value="UniProtKB-SubCell"/>
</dbReference>
<keyword evidence="2 7" id="KW-0812">Transmembrane</keyword>
<dbReference type="AlphaFoldDB" id="A0A9P4HD18"/>
<feature type="transmembrane region" description="Helical" evidence="7">
    <location>
        <begin position="57"/>
        <end position="78"/>
    </location>
</feature>
<feature type="compositionally biased region" description="Basic and acidic residues" evidence="6">
    <location>
        <begin position="139"/>
        <end position="153"/>
    </location>
</feature>
<evidence type="ECO:0000313" key="8">
    <source>
        <dbReference type="EMBL" id="KAF2032455.1"/>
    </source>
</evidence>
<evidence type="ECO:0000256" key="7">
    <source>
        <dbReference type="SAM" id="Phobius"/>
    </source>
</evidence>
<gene>
    <name evidence="8" type="ORF">EK21DRAFT_60569</name>
</gene>
<comment type="similarity">
    <text evidence="5">Belongs to the anthrone oxygenase family.</text>
</comment>
<proteinExistence type="inferred from homology"/>
<feature type="transmembrane region" description="Helical" evidence="7">
    <location>
        <begin position="98"/>
        <end position="119"/>
    </location>
</feature>
<evidence type="ECO:0000256" key="3">
    <source>
        <dbReference type="ARBA" id="ARBA00022989"/>
    </source>
</evidence>
<feature type="transmembrane region" description="Helical" evidence="7">
    <location>
        <begin position="12"/>
        <end position="36"/>
    </location>
</feature>
<feature type="compositionally biased region" description="Basic and acidic residues" evidence="6">
    <location>
        <begin position="161"/>
        <end position="173"/>
    </location>
</feature>
<dbReference type="InterPro" id="IPR013901">
    <property type="entry name" value="Anthrone_oxy"/>
</dbReference>
<dbReference type="PANTHER" id="PTHR35042">
    <property type="entry name" value="ANTHRONE OXYGENASE ENCC"/>
    <property type="match status" value="1"/>
</dbReference>